<dbReference type="InterPro" id="IPR023214">
    <property type="entry name" value="HAD_sf"/>
</dbReference>
<protein>
    <submittedName>
        <fullName evidence="4">Putative hydrolase</fullName>
    </submittedName>
</protein>
<reference evidence="4 5" key="1">
    <citation type="submission" date="2011-05" db="EMBL/GenBank/DDBJ databases">
        <title>Whole genome sequence of Microlunatus phosphovorus NM-1.</title>
        <authorList>
            <person name="Hosoyama A."/>
            <person name="Sasaki K."/>
            <person name="Harada T."/>
            <person name="Igarashi R."/>
            <person name="Kawakoshi A."/>
            <person name="Sasagawa M."/>
            <person name="Fukada J."/>
            <person name="Nakamura S."/>
            <person name="Katano Y."/>
            <person name="Hanada S."/>
            <person name="Kamagata Y."/>
            <person name="Nakamura N."/>
            <person name="Yamazaki S."/>
            <person name="Fujita N."/>
        </authorList>
    </citation>
    <scope>NUCLEOTIDE SEQUENCE [LARGE SCALE GENOMIC DNA]</scope>
    <source>
        <strain evidence="5">ATCC 700054 / DSM 10555 / JCM 9379 / NBRC 101784 / NCIMB 13414 / VKM Ac-1990 / NM-1</strain>
    </source>
</reference>
<dbReference type="InterPro" id="IPR051400">
    <property type="entry name" value="HAD-like_hydrolase"/>
</dbReference>
<dbReference type="SFLD" id="SFLDS00003">
    <property type="entry name" value="Haloacid_Dehalogenase"/>
    <property type="match status" value="1"/>
</dbReference>
<accession>F5XK37</accession>
<dbReference type="Gene3D" id="1.20.120.1600">
    <property type="match status" value="1"/>
</dbReference>
<evidence type="ECO:0000256" key="2">
    <source>
        <dbReference type="ARBA" id="ARBA00022801"/>
    </source>
</evidence>
<dbReference type="HOGENOM" id="CLU_045011_8_1_11"/>
<dbReference type="SFLD" id="SFLDG01129">
    <property type="entry name" value="C1.5:_HAD__Beta-PGM__Phosphata"/>
    <property type="match status" value="1"/>
</dbReference>
<dbReference type="NCBIfam" id="TIGR01549">
    <property type="entry name" value="HAD-SF-IA-v1"/>
    <property type="match status" value="1"/>
</dbReference>
<dbReference type="NCBIfam" id="TIGR01509">
    <property type="entry name" value="HAD-SF-IA-v3"/>
    <property type="match status" value="1"/>
</dbReference>
<organism evidence="4 5">
    <name type="scientific">Microlunatus phosphovorus (strain ATCC 700054 / DSM 10555 / JCM 9379 / NBRC 101784 / NCIMB 13414 / VKM Ac-1990 / NM-1)</name>
    <dbReference type="NCBI Taxonomy" id="1032480"/>
    <lineage>
        <taxon>Bacteria</taxon>
        <taxon>Bacillati</taxon>
        <taxon>Actinomycetota</taxon>
        <taxon>Actinomycetes</taxon>
        <taxon>Propionibacteriales</taxon>
        <taxon>Propionibacteriaceae</taxon>
        <taxon>Microlunatus</taxon>
    </lineage>
</organism>
<sequence>MPYDVQGVLFDLDDTLMDHTAASRAAVLEFVAGLPEWPLDEAGTLARWYALEDQHFARYMAGEVTMLEQRRARIGGFLELEDAADDLLDTWFSRFLSGYQANWQPVPGGPELALRLLEEGYRVGILTNGQAAQQRAKLAAIGLTDPRLVVCVSEELPAPKPSPLAFAAACGALGLAPHQVLMVGDSRVNDIDGARSAGLHAVHVTAELLTDPDDSVGRIATIADLHRLIGVSI</sequence>
<dbReference type="InterPro" id="IPR006439">
    <property type="entry name" value="HAD-SF_hydro_IA"/>
</dbReference>
<dbReference type="PANTHER" id="PTHR46470">
    <property type="entry name" value="N-ACYLNEURAMINATE-9-PHOSPHATASE"/>
    <property type="match status" value="1"/>
</dbReference>
<keyword evidence="5" id="KW-1185">Reference proteome</keyword>
<dbReference type="GO" id="GO:0044281">
    <property type="term" value="P:small molecule metabolic process"/>
    <property type="evidence" value="ECO:0007669"/>
    <property type="project" value="UniProtKB-ARBA"/>
</dbReference>
<dbReference type="RefSeq" id="WP_013861422.1">
    <property type="nucleotide sequence ID" value="NC_015635.1"/>
</dbReference>
<dbReference type="PRINTS" id="PR00413">
    <property type="entry name" value="HADHALOGNASE"/>
</dbReference>
<dbReference type="AlphaFoldDB" id="F5XK37"/>
<dbReference type="EMBL" id="AP012204">
    <property type="protein sequence ID" value="BAK33533.1"/>
    <property type="molecule type" value="Genomic_DNA"/>
</dbReference>
<keyword evidence="2 4" id="KW-0378">Hydrolase</keyword>
<dbReference type="KEGG" id="mph:MLP_05190"/>
<dbReference type="Proteomes" id="UP000007947">
    <property type="component" value="Chromosome"/>
</dbReference>
<dbReference type="STRING" id="1032480.MLP_05190"/>
<dbReference type="Pfam" id="PF00702">
    <property type="entry name" value="Hydrolase"/>
    <property type="match status" value="1"/>
</dbReference>
<dbReference type="eggNOG" id="COG0546">
    <property type="taxonomic scope" value="Bacteria"/>
</dbReference>
<proteinExistence type="predicted"/>
<comment type="cofactor">
    <cofactor evidence="1">
        <name>Mg(2+)</name>
        <dbReference type="ChEBI" id="CHEBI:18420"/>
    </cofactor>
</comment>
<dbReference type="InterPro" id="IPR036412">
    <property type="entry name" value="HAD-like_sf"/>
</dbReference>
<dbReference type="SUPFAM" id="SSF56784">
    <property type="entry name" value="HAD-like"/>
    <property type="match status" value="1"/>
</dbReference>
<evidence type="ECO:0000256" key="3">
    <source>
        <dbReference type="ARBA" id="ARBA00022842"/>
    </source>
</evidence>
<keyword evidence="3" id="KW-0460">Magnesium</keyword>
<evidence type="ECO:0000256" key="1">
    <source>
        <dbReference type="ARBA" id="ARBA00001946"/>
    </source>
</evidence>
<evidence type="ECO:0000313" key="4">
    <source>
        <dbReference type="EMBL" id="BAK33533.1"/>
    </source>
</evidence>
<evidence type="ECO:0000313" key="5">
    <source>
        <dbReference type="Proteomes" id="UP000007947"/>
    </source>
</evidence>
<dbReference type="GO" id="GO:0016787">
    <property type="term" value="F:hydrolase activity"/>
    <property type="evidence" value="ECO:0007669"/>
    <property type="project" value="UniProtKB-KW"/>
</dbReference>
<name>F5XK37_MICPN</name>
<gene>
    <name evidence="4" type="ordered locus">MLP_05190</name>
</gene>
<dbReference type="Gene3D" id="3.40.50.1000">
    <property type="entry name" value="HAD superfamily/HAD-like"/>
    <property type="match status" value="1"/>
</dbReference>
<dbReference type="PANTHER" id="PTHR46470:SF4">
    <property type="entry name" value="5-AMINO-6-(5-PHOSPHO-D-RIBITYLAMINO)URACIL PHOSPHATASE YIGB"/>
    <property type="match status" value="1"/>
</dbReference>